<dbReference type="Pfam" id="PF16113">
    <property type="entry name" value="ECH_2"/>
    <property type="match status" value="1"/>
</dbReference>
<feature type="domain" description="Enoyl-CoA hydratase/isomerase" evidence="5">
    <location>
        <begin position="1"/>
        <end position="102"/>
    </location>
</feature>
<comment type="similarity">
    <text evidence="4">Belongs to the enoyl-CoA hydratase/isomerase family.</text>
</comment>
<protein>
    <recommendedName>
        <fullName evidence="2 4">3-hydroxyisobutyryl-CoA hydrolase</fullName>
        <shortName evidence="4">HIB-CoA hydrolase</shortName>
        <shortName evidence="4">HIBYL-CoA-H</shortName>
        <ecNumber evidence="2 4">3.1.2.4</ecNumber>
    </recommendedName>
    <alternativeName>
        <fullName evidence="4">3-hydroxyisobutyryl-coenzyme A hydrolase</fullName>
    </alternativeName>
</protein>
<organism evidence="6 7">
    <name type="scientific">Linum tenue</name>
    <dbReference type="NCBI Taxonomy" id="586396"/>
    <lineage>
        <taxon>Eukaryota</taxon>
        <taxon>Viridiplantae</taxon>
        <taxon>Streptophyta</taxon>
        <taxon>Embryophyta</taxon>
        <taxon>Tracheophyta</taxon>
        <taxon>Spermatophyta</taxon>
        <taxon>Magnoliopsida</taxon>
        <taxon>eudicotyledons</taxon>
        <taxon>Gunneridae</taxon>
        <taxon>Pentapetalae</taxon>
        <taxon>rosids</taxon>
        <taxon>fabids</taxon>
        <taxon>Malpighiales</taxon>
        <taxon>Linaceae</taxon>
        <taxon>Linum</taxon>
    </lineage>
</organism>
<evidence type="ECO:0000256" key="3">
    <source>
        <dbReference type="ARBA" id="ARBA00022801"/>
    </source>
</evidence>
<dbReference type="SUPFAM" id="SSF52096">
    <property type="entry name" value="ClpP/crotonase"/>
    <property type="match status" value="1"/>
</dbReference>
<dbReference type="EMBL" id="CAMGYJ010000005">
    <property type="protein sequence ID" value="CAI0411898.1"/>
    <property type="molecule type" value="Genomic_DNA"/>
</dbReference>
<dbReference type="InterPro" id="IPR029045">
    <property type="entry name" value="ClpP/crotonase-like_dom_sf"/>
</dbReference>
<evidence type="ECO:0000313" key="6">
    <source>
        <dbReference type="EMBL" id="CAI0411898.1"/>
    </source>
</evidence>
<sequence length="134" mass="14863">MISRLLDLFLAYEVDPNVNLIILKGNGRAFCAGGDVAAVVHDIRKANWKSGAQFFSKEFILNYVMATYTKPQVSILNGIVMGGGNGVTMHGRFRVATETSVMYFLFSFSFVPDCNATDWPKFCILFHGCFSCGR</sequence>
<accession>A0AAV0JSQ4</accession>
<dbReference type="GO" id="GO:0006574">
    <property type="term" value="P:L-valine catabolic process"/>
    <property type="evidence" value="ECO:0007669"/>
    <property type="project" value="UniProtKB-UniRule"/>
</dbReference>
<dbReference type="InterPro" id="IPR045004">
    <property type="entry name" value="ECH_dom"/>
</dbReference>
<reference evidence="6" key="1">
    <citation type="submission" date="2022-08" db="EMBL/GenBank/DDBJ databases">
        <authorList>
            <person name="Gutierrez-Valencia J."/>
        </authorList>
    </citation>
    <scope>NUCLEOTIDE SEQUENCE</scope>
</reference>
<dbReference type="EC" id="3.1.2.4" evidence="2 4"/>
<comment type="caution">
    <text evidence="6">The sequence shown here is derived from an EMBL/GenBank/DDBJ whole genome shotgun (WGS) entry which is preliminary data.</text>
</comment>
<comment type="function">
    <text evidence="4">Hydrolyzes 3-hydroxyisobutyryl-CoA (HIBYL-CoA), a saline catabolite. Has high activity toward isobutyryl-CoA. Could be an isobutyryl-CoA dehydrogenase that functions in valine catabolism.</text>
</comment>
<dbReference type="AlphaFoldDB" id="A0AAV0JSQ4"/>
<dbReference type="Gene3D" id="3.90.226.10">
    <property type="entry name" value="2-enoyl-CoA Hydratase, Chain A, domain 1"/>
    <property type="match status" value="1"/>
</dbReference>
<name>A0AAV0JSQ4_9ROSI</name>
<keyword evidence="7" id="KW-1185">Reference proteome</keyword>
<comment type="catalytic activity">
    <reaction evidence="1 4">
        <text>3-hydroxy-2-methylpropanoyl-CoA + H2O = 3-hydroxy-2-methylpropanoate + CoA + H(+)</text>
        <dbReference type="Rhea" id="RHEA:20888"/>
        <dbReference type="ChEBI" id="CHEBI:11805"/>
        <dbReference type="ChEBI" id="CHEBI:15377"/>
        <dbReference type="ChEBI" id="CHEBI:15378"/>
        <dbReference type="ChEBI" id="CHEBI:57287"/>
        <dbReference type="ChEBI" id="CHEBI:57340"/>
        <dbReference type="EC" id="3.1.2.4"/>
    </reaction>
</comment>
<evidence type="ECO:0000256" key="4">
    <source>
        <dbReference type="RuleBase" id="RU369070"/>
    </source>
</evidence>
<dbReference type="PANTHER" id="PTHR43176">
    <property type="entry name" value="3-HYDROXYISOBUTYRYL-COA HYDROLASE-RELATED"/>
    <property type="match status" value="1"/>
</dbReference>
<evidence type="ECO:0000259" key="5">
    <source>
        <dbReference type="Pfam" id="PF16113"/>
    </source>
</evidence>
<dbReference type="InterPro" id="IPR032259">
    <property type="entry name" value="HIBYL-CoA-H"/>
</dbReference>
<comment type="pathway">
    <text evidence="4">Amino-acid degradation; L-valine degradation.</text>
</comment>
<dbReference type="GO" id="GO:0003860">
    <property type="term" value="F:3-hydroxyisobutyryl-CoA hydrolase activity"/>
    <property type="evidence" value="ECO:0007669"/>
    <property type="project" value="UniProtKB-UniRule"/>
</dbReference>
<evidence type="ECO:0000256" key="2">
    <source>
        <dbReference type="ARBA" id="ARBA00011915"/>
    </source>
</evidence>
<dbReference type="PANTHER" id="PTHR43176:SF3">
    <property type="entry name" value="3-HYDROXYISOBUTYRYL-COA HYDROLASE, MITOCHONDRIAL"/>
    <property type="match status" value="1"/>
</dbReference>
<dbReference type="Proteomes" id="UP001154282">
    <property type="component" value="Unassembled WGS sequence"/>
</dbReference>
<evidence type="ECO:0000313" key="7">
    <source>
        <dbReference type="Proteomes" id="UP001154282"/>
    </source>
</evidence>
<evidence type="ECO:0000256" key="1">
    <source>
        <dbReference type="ARBA" id="ARBA00001709"/>
    </source>
</evidence>
<gene>
    <name evidence="6" type="ORF">LITE_LOCUS15341</name>
</gene>
<dbReference type="CDD" id="cd06558">
    <property type="entry name" value="crotonase-like"/>
    <property type="match status" value="1"/>
</dbReference>
<keyword evidence="3 4" id="KW-0378">Hydrolase</keyword>
<proteinExistence type="inferred from homology"/>